<dbReference type="Proteomes" id="UP000248423">
    <property type="component" value="Unassembled WGS sequence"/>
</dbReference>
<protein>
    <recommendedName>
        <fullName evidence="4">FAD/NAD(P)-binding domain-containing protein</fullName>
    </recommendedName>
</protein>
<dbReference type="SUPFAM" id="SSF51905">
    <property type="entry name" value="FAD/NAD(P)-binding domain"/>
    <property type="match status" value="1"/>
</dbReference>
<evidence type="ECO:0000313" key="3">
    <source>
        <dbReference type="Proteomes" id="UP000248423"/>
    </source>
</evidence>
<organism evidence="2 3">
    <name type="scientific">Aspergillus sclerotiicarbonarius (strain CBS 121057 / IBT 28362)</name>
    <dbReference type="NCBI Taxonomy" id="1448318"/>
    <lineage>
        <taxon>Eukaryota</taxon>
        <taxon>Fungi</taxon>
        <taxon>Dikarya</taxon>
        <taxon>Ascomycota</taxon>
        <taxon>Pezizomycotina</taxon>
        <taxon>Eurotiomycetes</taxon>
        <taxon>Eurotiomycetidae</taxon>
        <taxon>Eurotiales</taxon>
        <taxon>Aspergillaceae</taxon>
        <taxon>Aspergillus</taxon>
        <taxon>Aspergillus subgen. Circumdati</taxon>
    </lineage>
</organism>
<name>A0A319ES42_ASPSB</name>
<dbReference type="Gene3D" id="3.50.50.60">
    <property type="entry name" value="FAD/NAD(P)-binding domain"/>
    <property type="match status" value="1"/>
</dbReference>
<dbReference type="STRING" id="1448318.A0A319ES42"/>
<dbReference type="VEuPathDB" id="FungiDB:BO78DRAFT_415327"/>
<evidence type="ECO:0000313" key="2">
    <source>
        <dbReference type="EMBL" id="PYI09768.1"/>
    </source>
</evidence>
<gene>
    <name evidence="2" type="ORF">BO78DRAFT_415327</name>
</gene>
<dbReference type="OrthoDB" id="74360at2759"/>
<reference evidence="2 3" key="1">
    <citation type="submission" date="2018-02" db="EMBL/GenBank/DDBJ databases">
        <title>The genomes of Aspergillus section Nigri reveals drivers in fungal speciation.</title>
        <authorList>
            <consortium name="DOE Joint Genome Institute"/>
            <person name="Vesth T.C."/>
            <person name="Nybo J."/>
            <person name="Theobald S."/>
            <person name="Brandl J."/>
            <person name="Frisvad J.C."/>
            <person name="Nielsen K.F."/>
            <person name="Lyhne E.K."/>
            <person name="Kogle M.E."/>
            <person name="Kuo A."/>
            <person name="Riley R."/>
            <person name="Clum A."/>
            <person name="Nolan M."/>
            <person name="Lipzen A."/>
            <person name="Salamov A."/>
            <person name="Henrissat B."/>
            <person name="Wiebenga A."/>
            <person name="De vries R.P."/>
            <person name="Grigoriev I.V."/>
            <person name="Mortensen U.H."/>
            <person name="Andersen M.R."/>
            <person name="Baker S.E."/>
        </authorList>
    </citation>
    <scope>NUCLEOTIDE SEQUENCE [LARGE SCALE GENOMIC DNA]</scope>
    <source>
        <strain evidence="2 3">CBS 121057</strain>
    </source>
</reference>
<dbReference type="PANTHER" id="PTHR43539:SF26">
    <property type="entry name" value="MONOOXYGENASE, PUTATIVE-RELATED"/>
    <property type="match status" value="1"/>
</dbReference>
<evidence type="ECO:0008006" key="4">
    <source>
        <dbReference type="Google" id="ProtNLM"/>
    </source>
</evidence>
<evidence type="ECO:0000256" key="1">
    <source>
        <dbReference type="ARBA" id="ARBA00023002"/>
    </source>
</evidence>
<dbReference type="InterPro" id="IPR050982">
    <property type="entry name" value="Auxin_biosynth/cation_transpt"/>
</dbReference>
<keyword evidence="1" id="KW-0560">Oxidoreductase</keyword>
<accession>A0A319ES42</accession>
<dbReference type="EMBL" id="KZ826325">
    <property type="protein sequence ID" value="PYI09768.1"/>
    <property type="molecule type" value="Genomic_DNA"/>
</dbReference>
<keyword evidence="3" id="KW-1185">Reference proteome</keyword>
<dbReference type="AlphaFoldDB" id="A0A319ES42"/>
<dbReference type="GO" id="GO:0004497">
    <property type="term" value="F:monooxygenase activity"/>
    <property type="evidence" value="ECO:0007669"/>
    <property type="project" value="TreeGrafter"/>
</dbReference>
<proteinExistence type="predicted"/>
<dbReference type="GO" id="GO:0050660">
    <property type="term" value="F:flavin adenine dinucleotide binding"/>
    <property type="evidence" value="ECO:0007669"/>
    <property type="project" value="TreeGrafter"/>
</dbReference>
<dbReference type="InterPro" id="IPR036188">
    <property type="entry name" value="FAD/NAD-bd_sf"/>
</dbReference>
<dbReference type="PANTHER" id="PTHR43539">
    <property type="entry name" value="FLAVIN-BINDING MONOOXYGENASE-LIKE PROTEIN (AFU_ORTHOLOGUE AFUA_4G09220)"/>
    <property type="match status" value="1"/>
</dbReference>
<sequence length="248" mass="27994">MPASSNSLAWDPIITDCLDVSCGRSADILDISTEDETNTTVAAEQFFEELEQITQGRHSKTFSDLSFGQRLVFTWEYRSFNTPARVPVLMFAFDTDLVGASGALNLVRTKSGYMIWSLHTAIEGLQGHPEVPARDGHMTGDKSWYAQRLEDDNLEGVEPEVIVIGGGQCGLQIAARLKALGVTSLVVERNQRISDNWRNRYEYLSLHLPHWGDHFPYFPIPEHWPTYTPAAKMGDWHEWYANAMELTT</sequence>